<reference evidence="2" key="2">
    <citation type="submission" date="2024-03" db="EMBL/GenBank/DDBJ databases">
        <title>The Genome Sequence of Enterococcus sp. DIV0205d.</title>
        <authorList>
            <consortium name="The Broad Institute Genomics Platform"/>
            <consortium name="The Broad Institute Microbial Omics Core"/>
            <consortium name="The Broad Institute Genomic Center for Infectious Diseases"/>
            <person name="Earl A."/>
            <person name="Manson A."/>
            <person name="Gilmore M."/>
            <person name="Schwartman J."/>
            <person name="Shea T."/>
            <person name="Abouelleil A."/>
            <person name="Cao P."/>
            <person name="Chapman S."/>
            <person name="Cusick C."/>
            <person name="Young S."/>
            <person name="Neafsey D."/>
            <person name="Nusbaum C."/>
            <person name="Birren B."/>
        </authorList>
    </citation>
    <scope>NUCLEOTIDE SEQUENCE</scope>
    <source>
        <strain evidence="2">7F3_DIV0205</strain>
    </source>
</reference>
<dbReference type="Proteomes" id="UP000194948">
    <property type="component" value="Chromosome"/>
</dbReference>
<keyword evidence="1" id="KW-0472">Membrane</keyword>
<keyword evidence="1" id="KW-1133">Transmembrane helix</keyword>
<feature type="transmembrane region" description="Helical" evidence="1">
    <location>
        <begin position="120"/>
        <end position="140"/>
    </location>
</feature>
<evidence type="ECO:0000313" key="3">
    <source>
        <dbReference type="Proteomes" id="UP000194948"/>
    </source>
</evidence>
<keyword evidence="1" id="KW-0812">Transmembrane</keyword>
<feature type="transmembrane region" description="Helical" evidence="1">
    <location>
        <begin position="12"/>
        <end position="30"/>
    </location>
</feature>
<accession>A0AAQ3Y6B8</accession>
<gene>
    <name evidence="2" type="ORF">A5821_000306</name>
</gene>
<feature type="transmembrane region" description="Helical" evidence="1">
    <location>
        <begin position="36"/>
        <end position="56"/>
    </location>
</feature>
<evidence type="ECO:0000256" key="1">
    <source>
        <dbReference type="SAM" id="Phobius"/>
    </source>
</evidence>
<evidence type="ECO:0008006" key="4">
    <source>
        <dbReference type="Google" id="ProtNLM"/>
    </source>
</evidence>
<dbReference type="EMBL" id="CP147244">
    <property type="protein sequence ID" value="WYJ99229.1"/>
    <property type="molecule type" value="Genomic_DNA"/>
</dbReference>
<name>A0AAQ3Y6B8_9ENTE</name>
<protein>
    <recommendedName>
        <fullName evidence="4">Peptidase M50 domain-containing protein</fullName>
    </recommendedName>
</protein>
<evidence type="ECO:0000313" key="2">
    <source>
        <dbReference type="EMBL" id="WYJ99229.1"/>
    </source>
</evidence>
<reference evidence="2" key="1">
    <citation type="submission" date="2017-05" db="EMBL/GenBank/DDBJ databases">
        <authorList>
            <consortium name="The Broad Institute Genomics Platform"/>
            <consortium name="The Broad Institute Genomic Center for Infectious Diseases"/>
            <person name="Earl A."/>
            <person name="Manson A."/>
            <person name="Schwartman J."/>
            <person name="Gilmore M."/>
            <person name="Abouelleil A."/>
            <person name="Cao P."/>
            <person name="Chapman S."/>
            <person name="Cusick C."/>
            <person name="Shea T."/>
            <person name="Young S."/>
            <person name="Neafsey D."/>
            <person name="Nusbaum C."/>
            <person name="Birren B."/>
        </authorList>
    </citation>
    <scope>NUCLEOTIDE SEQUENCE</scope>
    <source>
        <strain evidence="2">7F3_DIV0205</strain>
    </source>
</reference>
<dbReference type="AlphaFoldDB" id="A0AAQ3Y6B8"/>
<organism evidence="2 3">
    <name type="scientific">Candidatus Enterococcus palustris</name>
    <dbReference type="NCBI Taxonomy" id="1834189"/>
    <lineage>
        <taxon>Bacteria</taxon>
        <taxon>Bacillati</taxon>
        <taxon>Bacillota</taxon>
        <taxon>Bacilli</taxon>
        <taxon>Lactobacillales</taxon>
        <taxon>Enterococcaceae</taxon>
        <taxon>Enterococcus</taxon>
    </lineage>
</organism>
<feature type="transmembrane region" description="Helical" evidence="1">
    <location>
        <begin position="146"/>
        <end position="167"/>
    </location>
</feature>
<proteinExistence type="predicted"/>
<keyword evidence="3" id="KW-1185">Reference proteome</keyword>
<dbReference type="RefSeq" id="WP_086312735.1">
    <property type="nucleotide sequence ID" value="NZ_CP147244.1"/>
</dbReference>
<sequence>MKMKLKQVFSILVMLVVGGVSGYFAGYLLADNTLSGFDIVVFFFAIGISFVLHVIIHEAGHGIFGQLTGYKMVSYRIFSFMWVWQQDGTIVFRRLKVPGTLGQCLMAPPPYQKGRFPFRLYLLGGVLANIVTSSIIGILLVPHSMIAAVFVLTGIFIAVTNVFPMGFNDGMSLKIASSSEEQQFLLYVQFEVNYQLNQGLTYMQLPDSYFDLMPTEPKQTYFNEYQQFLQIARLAEAFDWTGLNNILESLWSQLDNLIEIYQIEVKKELIFSLSITHPDDPRITQLWTDKKVKMSLKQPLMGNKRIEAAYYYFVKHDPQSALDCLKAGKKLVNKAPNAGDAKVEMKLNDWLYEKFYCNDHT</sequence>